<dbReference type="CDD" id="cd07209">
    <property type="entry name" value="Pat_hypo_Ecoli_Z1214_like"/>
    <property type="match status" value="1"/>
</dbReference>
<evidence type="ECO:0000259" key="5">
    <source>
        <dbReference type="PROSITE" id="PS51635"/>
    </source>
</evidence>
<evidence type="ECO:0000256" key="1">
    <source>
        <dbReference type="ARBA" id="ARBA00022801"/>
    </source>
</evidence>
<reference evidence="6 7" key="1">
    <citation type="submission" date="2021-01" db="EMBL/GenBank/DDBJ databases">
        <title>Genomic Encyclopedia of Type Strains, Phase IV (KMG-IV): sequencing the most valuable type-strain genomes for metagenomic binning, comparative biology and taxonomic classification.</title>
        <authorList>
            <person name="Goeker M."/>
        </authorList>
    </citation>
    <scope>NUCLEOTIDE SEQUENCE [LARGE SCALE GENOMIC DNA]</scope>
    <source>
        <strain evidence="6 7">DSM 25890</strain>
    </source>
</reference>
<dbReference type="SUPFAM" id="SSF52151">
    <property type="entry name" value="FabD/lysophospholipase-like"/>
    <property type="match status" value="1"/>
</dbReference>
<accession>A0ABS2NPW4</accession>
<keyword evidence="7" id="KW-1185">Reference proteome</keyword>
<gene>
    <name evidence="6" type="ORF">JOC73_001539</name>
</gene>
<dbReference type="Pfam" id="PF01734">
    <property type="entry name" value="Patatin"/>
    <property type="match status" value="1"/>
</dbReference>
<evidence type="ECO:0000256" key="4">
    <source>
        <dbReference type="PROSITE-ProRule" id="PRU01161"/>
    </source>
</evidence>
<feature type="active site" description="Nucleophile" evidence="4">
    <location>
        <position position="37"/>
    </location>
</feature>
<dbReference type="RefSeq" id="WP_204401696.1">
    <property type="nucleotide sequence ID" value="NZ_JAFBEE010000008.1"/>
</dbReference>
<evidence type="ECO:0000313" key="7">
    <source>
        <dbReference type="Proteomes" id="UP001314796"/>
    </source>
</evidence>
<feature type="short sequence motif" description="DGA/G" evidence="4">
    <location>
        <begin position="178"/>
        <end position="180"/>
    </location>
</feature>
<organism evidence="6 7">
    <name type="scientific">Alkaliphilus hydrothermalis</name>
    <dbReference type="NCBI Taxonomy" id="1482730"/>
    <lineage>
        <taxon>Bacteria</taxon>
        <taxon>Bacillati</taxon>
        <taxon>Bacillota</taxon>
        <taxon>Clostridia</taxon>
        <taxon>Peptostreptococcales</taxon>
        <taxon>Natronincolaceae</taxon>
        <taxon>Alkaliphilus</taxon>
    </lineage>
</organism>
<keyword evidence="3 4" id="KW-0443">Lipid metabolism</keyword>
<comment type="caution">
    <text evidence="6">The sequence shown here is derived from an EMBL/GenBank/DDBJ whole genome shotgun (WGS) entry which is preliminary data.</text>
</comment>
<sequence>MLGLTLEGGGAKGSYQIGAWKAFKELGIDFDGISGTSVGALNGAMMLQEDFDLAHELWYNMTPTTIMDIDERIYEMFGESEVSSGSLGVIYEEVKRIIKGQGIDPKPLRHLVRQYVNEEVIRKSPKHFGFVTVCLTDRKPLEIYKEDVPDGKMADYLVASSYLPIFKSKKLDGKVFLDGGFYNNLPIEMLYKKGCKKVIAVRLLSKGRVKKVEYEDLEITYISPNQPLGGIMAFTKDLARHNMTLGYFDTLRVFKNLNGSTYYIQDRIQDSVALKFFMGLGEECINKLGSLFNLTTTLPANRLMVEEVIPKLIALMGLDKNATYGEVLTSIIENMAAYHNIEPFKIYDTETLLEEITYIKSCSNEEKGVEMGNYIIKDLLLRLDKEKLLKEAIRIILMSNQKLVIYN</sequence>
<dbReference type="PANTHER" id="PTHR14226">
    <property type="entry name" value="NEUROPATHY TARGET ESTERASE/SWISS CHEESE D.MELANOGASTER"/>
    <property type="match status" value="1"/>
</dbReference>
<name>A0ABS2NPW4_9FIRM</name>
<dbReference type="InterPro" id="IPR002641">
    <property type="entry name" value="PNPLA_dom"/>
</dbReference>
<dbReference type="InterPro" id="IPR050301">
    <property type="entry name" value="NTE"/>
</dbReference>
<dbReference type="InterPro" id="IPR016035">
    <property type="entry name" value="Acyl_Trfase/lysoPLipase"/>
</dbReference>
<evidence type="ECO:0000313" key="6">
    <source>
        <dbReference type="EMBL" id="MBM7614977.1"/>
    </source>
</evidence>
<protein>
    <submittedName>
        <fullName evidence="6">NTE family protein</fullName>
    </submittedName>
</protein>
<dbReference type="PROSITE" id="PS51635">
    <property type="entry name" value="PNPLA"/>
    <property type="match status" value="1"/>
</dbReference>
<evidence type="ECO:0000256" key="3">
    <source>
        <dbReference type="ARBA" id="ARBA00023098"/>
    </source>
</evidence>
<dbReference type="PANTHER" id="PTHR14226:SF29">
    <property type="entry name" value="NEUROPATHY TARGET ESTERASE SWS"/>
    <property type="match status" value="1"/>
</dbReference>
<feature type="short sequence motif" description="GXSXG" evidence="4">
    <location>
        <begin position="35"/>
        <end position="39"/>
    </location>
</feature>
<keyword evidence="2 4" id="KW-0442">Lipid degradation</keyword>
<dbReference type="Gene3D" id="3.40.1090.10">
    <property type="entry name" value="Cytosolic phospholipase A2 catalytic domain"/>
    <property type="match status" value="2"/>
</dbReference>
<feature type="short sequence motif" description="GXGXXG" evidence="4">
    <location>
        <begin position="8"/>
        <end position="13"/>
    </location>
</feature>
<dbReference type="Proteomes" id="UP001314796">
    <property type="component" value="Unassembled WGS sequence"/>
</dbReference>
<proteinExistence type="predicted"/>
<dbReference type="EMBL" id="JAFBEE010000008">
    <property type="protein sequence ID" value="MBM7614977.1"/>
    <property type="molecule type" value="Genomic_DNA"/>
</dbReference>
<feature type="active site" description="Proton acceptor" evidence="4">
    <location>
        <position position="178"/>
    </location>
</feature>
<keyword evidence="1 4" id="KW-0378">Hydrolase</keyword>
<evidence type="ECO:0000256" key="2">
    <source>
        <dbReference type="ARBA" id="ARBA00022963"/>
    </source>
</evidence>
<feature type="domain" description="PNPLA" evidence="5">
    <location>
        <begin position="4"/>
        <end position="191"/>
    </location>
</feature>